<organism evidence="6 7">
    <name type="scientific">Cylindrotheca closterium</name>
    <dbReference type="NCBI Taxonomy" id="2856"/>
    <lineage>
        <taxon>Eukaryota</taxon>
        <taxon>Sar</taxon>
        <taxon>Stramenopiles</taxon>
        <taxon>Ochrophyta</taxon>
        <taxon>Bacillariophyta</taxon>
        <taxon>Bacillariophyceae</taxon>
        <taxon>Bacillariophycidae</taxon>
        <taxon>Bacillariales</taxon>
        <taxon>Bacillariaceae</taxon>
        <taxon>Cylindrotheca</taxon>
    </lineage>
</organism>
<keyword evidence="3" id="KW-0539">Nucleus</keyword>
<dbReference type="GO" id="GO:0043565">
    <property type="term" value="F:sequence-specific DNA binding"/>
    <property type="evidence" value="ECO:0007669"/>
    <property type="project" value="InterPro"/>
</dbReference>
<evidence type="ECO:0000256" key="3">
    <source>
        <dbReference type="ARBA" id="ARBA00023242"/>
    </source>
</evidence>
<reference evidence="6" key="1">
    <citation type="submission" date="2023-08" db="EMBL/GenBank/DDBJ databases">
        <authorList>
            <person name="Audoor S."/>
            <person name="Bilcke G."/>
        </authorList>
    </citation>
    <scope>NUCLEOTIDE SEQUENCE</scope>
</reference>
<proteinExistence type="inferred from homology"/>
<keyword evidence="7" id="KW-1185">Reference proteome</keyword>
<evidence type="ECO:0000256" key="1">
    <source>
        <dbReference type="ARBA" id="ARBA00004123"/>
    </source>
</evidence>
<dbReference type="Gene3D" id="1.10.10.10">
    <property type="entry name" value="Winged helix-like DNA-binding domain superfamily/Winged helix DNA-binding domain"/>
    <property type="match status" value="1"/>
</dbReference>
<dbReference type="FunFam" id="1.10.10.10:FF:000479">
    <property type="entry name" value="Predicted protein"/>
    <property type="match status" value="1"/>
</dbReference>
<evidence type="ECO:0000256" key="4">
    <source>
        <dbReference type="RuleBase" id="RU004020"/>
    </source>
</evidence>
<keyword evidence="2" id="KW-0238">DNA-binding</keyword>
<evidence type="ECO:0000313" key="6">
    <source>
        <dbReference type="EMBL" id="CAJ1950858.1"/>
    </source>
</evidence>
<comment type="caution">
    <text evidence="6">The sequence shown here is derived from an EMBL/GenBank/DDBJ whole genome shotgun (WGS) entry which is preliminary data.</text>
</comment>
<dbReference type="Proteomes" id="UP001295423">
    <property type="component" value="Unassembled WGS sequence"/>
</dbReference>
<dbReference type="AlphaFoldDB" id="A0AAD2FT13"/>
<name>A0AAD2FT13_9STRA</name>
<comment type="similarity">
    <text evidence="4">Belongs to the HSF family.</text>
</comment>
<evidence type="ECO:0000259" key="5">
    <source>
        <dbReference type="SMART" id="SM00415"/>
    </source>
</evidence>
<dbReference type="EMBL" id="CAKOGP040001770">
    <property type="protein sequence ID" value="CAJ1950858.1"/>
    <property type="molecule type" value="Genomic_DNA"/>
</dbReference>
<dbReference type="PRINTS" id="PR00056">
    <property type="entry name" value="HSFDOMAIN"/>
</dbReference>
<accession>A0AAD2FT13</accession>
<dbReference type="PANTHER" id="PTHR10015">
    <property type="entry name" value="HEAT SHOCK TRANSCRIPTION FACTOR"/>
    <property type="match status" value="1"/>
</dbReference>
<gene>
    <name evidence="6" type="ORF">CYCCA115_LOCUS12793</name>
</gene>
<dbReference type="PANTHER" id="PTHR10015:SF206">
    <property type="entry name" value="HSF-TYPE DNA-BINDING DOMAIN-CONTAINING PROTEIN"/>
    <property type="match status" value="1"/>
</dbReference>
<dbReference type="GO" id="GO:0005634">
    <property type="term" value="C:nucleus"/>
    <property type="evidence" value="ECO:0007669"/>
    <property type="project" value="UniProtKB-SubCell"/>
</dbReference>
<sequence>MSLFVSKLDFSKPYPKPKRRTGGCKPLNPFPVKLYKMIMHLAERGQDDIVSWGPGGASFLVHDTERLVSEALPTYFNQTKYKSFQRQLNFYGFERILEGPLEGSYWHPMFRRGQEQMCRNIDRKDQKQTKCKSSVPRMILGLQDIIIPRHTSEVAQDAELMKAPEPQQHKCSRISFENLSDMNMERIELEPASLMLQKSMFTLEPKPFPPHESILANGQHFYNFGKSFFVVENDLGELLSKHATI</sequence>
<evidence type="ECO:0000256" key="2">
    <source>
        <dbReference type="ARBA" id="ARBA00023125"/>
    </source>
</evidence>
<dbReference type="InterPro" id="IPR036390">
    <property type="entry name" value="WH_DNA-bd_sf"/>
</dbReference>
<protein>
    <recommendedName>
        <fullName evidence="5">HSF-type DNA-binding domain-containing protein</fullName>
    </recommendedName>
</protein>
<dbReference type="Pfam" id="PF00447">
    <property type="entry name" value="HSF_DNA-bind"/>
    <property type="match status" value="1"/>
</dbReference>
<dbReference type="GO" id="GO:0003700">
    <property type="term" value="F:DNA-binding transcription factor activity"/>
    <property type="evidence" value="ECO:0007669"/>
    <property type="project" value="InterPro"/>
</dbReference>
<evidence type="ECO:0000313" key="7">
    <source>
        <dbReference type="Proteomes" id="UP001295423"/>
    </source>
</evidence>
<dbReference type="SMART" id="SM00415">
    <property type="entry name" value="HSF"/>
    <property type="match status" value="1"/>
</dbReference>
<feature type="domain" description="HSF-type DNA-binding" evidence="5">
    <location>
        <begin position="26"/>
        <end position="124"/>
    </location>
</feature>
<dbReference type="InterPro" id="IPR036388">
    <property type="entry name" value="WH-like_DNA-bd_sf"/>
</dbReference>
<dbReference type="SUPFAM" id="SSF46785">
    <property type="entry name" value="Winged helix' DNA-binding domain"/>
    <property type="match status" value="1"/>
</dbReference>
<dbReference type="InterPro" id="IPR000232">
    <property type="entry name" value="HSF_DNA-bd"/>
</dbReference>
<comment type="subcellular location">
    <subcellularLocation>
        <location evidence="1">Nucleus</location>
    </subcellularLocation>
</comment>